<keyword evidence="3" id="KW-1185">Reference proteome</keyword>
<evidence type="ECO:0000313" key="3">
    <source>
        <dbReference type="Proteomes" id="UP001497480"/>
    </source>
</evidence>
<evidence type="ECO:0000256" key="1">
    <source>
        <dbReference type="SAM" id="MobiDB-lite"/>
    </source>
</evidence>
<comment type="caution">
    <text evidence="2">The sequence shown here is derived from an EMBL/GenBank/DDBJ whole genome shotgun (WGS) entry which is preliminary data.</text>
</comment>
<reference evidence="2 3" key="1">
    <citation type="submission" date="2024-03" db="EMBL/GenBank/DDBJ databases">
        <authorList>
            <person name="Martinez-Hernandez J."/>
        </authorList>
    </citation>
    <scope>NUCLEOTIDE SEQUENCE [LARGE SCALE GENOMIC DNA]</scope>
</reference>
<accession>A0AAV1WKJ1</accession>
<name>A0AAV1WKJ1_LUPLU</name>
<evidence type="ECO:0000313" key="2">
    <source>
        <dbReference type="EMBL" id="CAL0309815.1"/>
    </source>
</evidence>
<sequence length="56" mass="6099">MAFMELGRSVNKYRESDKVNESVNHFSLKATHTTFLAVPPPATSDPAIPPPPPPPL</sequence>
<organism evidence="2 3">
    <name type="scientific">Lupinus luteus</name>
    <name type="common">European yellow lupine</name>
    <dbReference type="NCBI Taxonomy" id="3873"/>
    <lineage>
        <taxon>Eukaryota</taxon>
        <taxon>Viridiplantae</taxon>
        <taxon>Streptophyta</taxon>
        <taxon>Embryophyta</taxon>
        <taxon>Tracheophyta</taxon>
        <taxon>Spermatophyta</taxon>
        <taxon>Magnoliopsida</taxon>
        <taxon>eudicotyledons</taxon>
        <taxon>Gunneridae</taxon>
        <taxon>Pentapetalae</taxon>
        <taxon>rosids</taxon>
        <taxon>fabids</taxon>
        <taxon>Fabales</taxon>
        <taxon>Fabaceae</taxon>
        <taxon>Papilionoideae</taxon>
        <taxon>50 kb inversion clade</taxon>
        <taxon>genistoids sensu lato</taxon>
        <taxon>core genistoids</taxon>
        <taxon>Genisteae</taxon>
        <taxon>Lupinus</taxon>
    </lineage>
</organism>
<dbReference type="AlphaFoldDB" id="A0AAV1WKJ1"/>
<proteinExistence type="predicted"/>
<feature type="compositionally biased region" description="Pro residues" evidence="1">
    <location>
        <begin position="38"/>
        <end position="56"/>
    </location>
</feature>
<dbReference type="EMBL" id="CAXHTB010000007">
    <property type="protein sequence ID" value="CAL0309815.1"/>
    <property type="molecule type" value="Genomic_DNA"/>
</dbReference>
<gene>
    <name evidence="2" type="ORF">LLUT_LOCUS10875</name>
</gene>
<feature type="region of interest" description="Disordered" evidence="1">
    <location>
        <begin position="37"/>
        <end position="56"/>
    </location>
</feature>
<dbReference type="Proteomes" id="UP001497480">
    <property type="component" value="Unassembled WGS sequence"/>
</dbReference>
<protein>
    <submittedName>
        <fullName evidence="2">Uncharacterized protein</fullName>
    </submittedName>
</protein>